<sequence length="270" mass="30897">MVLRDTEHRDVFIELLKLPKFSYTGKQMSEWSGLDPSKISRFLNKQRDLKAGEFRRLLSSMPREFREEYPISFSNVPPAKTSQASLLTHLDELAAIKARELLEAAIKHSRTLSNTLASAKAHKAMGMHPELDALGPGSWMSPHESLPTINSHESYSNDSLLDLSYTARVRLSNWLKAASRNYGKTNTQFGELCCRGNKECTLLYASLLRVNQEVKFTRDSLLPFIAYLPQVLGWRDENPIVDEMEKYQGTVEDLIELLELEEIPHRFVNR</sequence>
<proteinExistence type="predicted"/>
<dbReference type="EMBL" id="JAAHFQ010000451">
    <property type="protein sequence ID" value="NER29908.1"/>
    <property type="molecule type" value="Genomic_DNA"/>
</dbReference>
<dbReference type="AlphaFoldDB" id="A0A6B3NKZ0"/>
<reference evidence="1" key="1">
    <citation type="submission" date="2019-11" db="EMBL/GenBank/DDBJ databases">
        <title>Genomic insights into an expanded diversity of filamentous marine cyanobacteria reveals the extraordinary biosynthetic potential of Moorea and Okeania.</title>
        <authorList>
            <person name="Ferreira Leao T."/>
            <person name="Wang M."/>
            <person name="Moss N."/>
            <person name="Da Silva R."/>
            <person name="Sanders J."/>
            <person name="Nurk S."/>
            <person name="Gurevich A."/>
            <person name="Humphrey G."/>
            <person name="Reher R."/>
            <person name="Zhu Q."/>
            <person name="Belda-Ferre P."/>
            <person name="Glukhov E."/>
            <person name="Rex R."/>
            <person name="Dorrestein P.C."/>
            <person name="Knight R."/>
            <person name="Pevzner P."/>
            <person name="Gerwick W.H."/>
            <person name="Gerwick L."/>
        </authorList>
    </citation>
    <scope>NUCLEOTIDE SEQUENCE</scope>
    <source>
        <strain evidence="1">SIO1C4</strain>
    </source>
</reference>
<comment type="caution">
    <text evidence="1">The sequence shown here is derived from an EMBL/GenBank/DDBJ whole genome shotgun (WGS) entry which is preliminary data.</text>
</comment>
<organism evidence="1">
    <name type="scientific">Symploca sp. SIO1C4</name>
    <dbReference type="NCBI Taxonomy" id="2607765"/>
    <lineage>
        <taxon>Bacteria</taxon>
        <taxon>Bacillati</taxon>
        <taxon>Cyanobacteriota</taxon>
        <taxon>Cyanophyceae</taxon>
        <taxon>Coleofasciculales</taxon>
        <taxon>Coleofasciculaceae</taxon>
        <taxon>Symploca</taxon>
    </lineage>
</organism>
<protein>
    <submittedName>
        <fullName evidence="1">Uncharacterized protein</fullName>
    </submittedName>
</protein>
<accession>A0A6B3NKZ0</accession>
<name>A0A6B3NKZ0_9CYAN</name>
<gene>
    <name evidence="1" type="ORF">F6J89_20390</name>
</gene>
<evidence type="ECO:0000313" key="1">
    <source>
        <dbReference type="EMBL" id="NER29908.1"/>
    </source>
</evidence>